<feature type="non-terminal residue" evidence="1">
    <location>
        <position position="91"/>
    </location>
</feature>
<name>A0A382M9Q2_9ZZZZ</name>
<dbReference type="Gene3D" id="1.10.600.10">
    <property type="entry name" value="Farnesyl Diphosphate Synthase"/>
    <property type="match status" value="1"/>
</dbReference>
<reference evidence="1" key="1">
    <citation type="submission" date="2018-05" db="EMBL/GenBank/DDBJ databases">
        <authorList>
            <person name="Lanie J.A."/>
            <person name="Ng W.-L."/>
            <person name="Kazmierczak K.M."/>
            <person name="Andrzejewski T.M."/>
            <person name="Davidsen T.M."/>
            <person name="Wayne K.J."/>
            <person name="Tettelin H."/>
            <person name="Glass J.I."/>
            <person name="Rusch D."/>
            <person name="Podicherti R."/>
            <person name="Tsui H.-C.T."/>
            <person name="Winkler M.E."/>
        </authorList>
    </citation>
    <scope>NUCLEOTIDE SEQUENCE</scope>
</reference>
<accession>A0A382M9Q2</accession>
<proteinExistence type="predicted"/>
<organism evidence="1">
    <name type="scientific">marine metagenome</name>
    <dbReference type="NCBI Taxonomy" id="408172"/>
    <lineage>
        <taxon>unclassified sequences</taxon>
        <taxon>metagenomes</taxon>
        <taxon>ecological metagenomes</taxon>
    </lineage>
</organism>
<dbReference type="InterPro" id="IPR008949">
    <property type="entry name" value="Isoprenoid_synthase_dom_sf"/>
</dbReference>
<dbReference type="EMBL" id="UINC01091389">
    <property type="protein sequence ID" value="SVC44112.1"/>
    <property type="molecule type" value="Genomic_DNA"/>
</dbReference>
<dbReference type="AlphaFoldDB" id="A0A382M9Q2"/>
<sequence>MPVTGILPGLTPSDADEFESALMKFVDSRELPLYKMMAYHLGWVDQNGEPEPVTNQDRSHGHIVLATSKAAGGENQTTMPYAVSVELLHNF</sequence>
<evidence type="ECO:0000313" key="1">
    <source>
        <dbReference type="EMBL" id="SVC44112.1"/>
    </source>
</evidence>
<protein>
    <submittedName>
        <fullName evidence="1">Uncharacterized protein</fullName>
    </submittedName>
</protein>
<gene>
    <name evidence="1" type="ORF">METZ01_LOCUS296966</name>
</gene>